<dbReference type="AlphaFoldDB" id="A0A1I4BEW6"/>
<name>A0A1I4BEW6_9PROT</name>
<evidence type="ECO:0000259" key="3">
    <source>
        <dbReference type="PROSITE" id="PS50801"/>
    </source>
</evidence>
<evidence type="ECO:0000313" key="5">
    <source>
        <dbReference type="Proteomes" id="UP000199473"/>
    </source>
</evidence>
<dbReference type="EMBL" id="FOSQ01000005">
    <property type="protein sequence ID" value="SFK67354.1"/>
    <property type="molecule type" value="Genomic_DNA"/>
</dbReference>
<reference evidence="4 5" key="1">
    <citation type="submission" date="2016-10" db="EMBL/GenBank/DDBJ databases">
        <authorList>
            <person name="de Groot N.N."/>
        </authorList>
    </citation>
    <scope>NUCLEOTIDE SEQUENCE [LARGE SCALE GENOMIC DNA]</scope>
    <source>
        <strain evidence="4 5">DSM 19981</strain>
    </source>
</reference>
<dbReference type="InterPro" id="IPR003658">
    <property type="entry name" value="Anti-sigma_ant"/>
</dbReference>
<dbReference type="STRING" id="1123062.SAMN02745775_105245"/>
<sequence length="110" mass="10956">MDITESSVSGVKVAALKGRLDTATAPAAEGAILGMLEGGSKVVADLAEVHYVSSAGLRVLLKAAKQAKAGGGSFAVASPQAPVREVLEISGFDKILSIHATRDAAVAGLA</sequence>
<dbReference type="PROSITE" id="PS50801">
    <property type="entry name" value="STAS"/>
    <property type="match status" value="1"/>
</dbReference>
<dbReference type="Pfam" id="PF01740">
    <property type="entry name" value="STAS"/>
    <property type="match status" value="1"/>
</dbReference>
<dbReference type="InterPro" id="IPR036513">
    <property type="entry name" value="STAS_dom_sf"/>
</dbReference>
<evidence type="ECO:0000313" key="4">
    <source>
        <dbReference type="EMBL" id="SFK67354.1"/>
    </source>
</evidence>
<dbReference type="NCBIfam" id="TIGR00377">
    <property type="entry name" value="ant_ant_sig"/>
    <property type="match status" value="1"/>
</dbReference>
<gene>
    <name evidence="4" type="ORF">SAMN02745775_105245</name>
</gene>
<evidence type="ECO:0000256" key="2">
    <source>
        <dbReference type="RuleBase" id="RU003749"/>
    </source>
</evidence>
<dbReference type="OrthoDB" id="280847at2"/>
<comment type="similarity">
    <text evidence="1 2">Belongs to the anti-sigma-factor antagonist family.</text>
</comment>
<keyword evidence="5" id="KW-1185">Reference proteome</keyword>
<dbReference type="Proteomes" id="UP000199473">
    <property type="component" value="Unassembled WGS sequence"/>
</dbReference>
<dbReference type="PANTHER" id="PTHR33495:SF14">
    <property type="entry name" value="ANTI-SIGMA FACTOR ANTAGONIST"/>
    <property type="match status" value="1"/>
</dbReference>
<dbReference type="Gene3D" id="3.30.750.24">
    <property type="entry name" value="STAS domain"/>
    <property type="match status" value="1"/>
</dbReference>
<proteinExistence type="inferred from homology"/>
<dbReference type="PANTHER" id="PTHR33495">
    <property type="entry name" value="ANTI-SIGMA FACTOR ANTAGONIST TM_1081-RELATED-RELATED"/>
    <property type="match status" value="1"/>
</dbReference>
<accession>A0A1I4BEW6</accession>
<dbReference type="CDD" id="cd07043">
    <property type="entry name" value="STAS_anti-anti-sigma_factors"/>
    <property type="match status" value="1"/>
</dbReference>
<dbReference type="SUPFAM" id="SSF52091">
    <property type="entry name" value="SpoIIaa-like"/>
    <property type="match status" value="1"/>
</dbReference>
<dbReference type="RefSeq" id="WP_092960758.1">
    <property type="nucleotide sequence ID" value="NZ_FOSQ01000005.1"/>
</dbReference>
<organism evidence="4 5">
    <name type="scientific">Falsiroseomonas stagni DSM 19981</name>
    <dbReference type="NCBI Taxonomy" id="1123062"/>
    <lineage>
        <taxon>Bacteria</taxon>
        <taxon>Pseudomonadati</taxon>
        <taxon>Pseudomonadota</taxon>
        <taxon>Alphaproteobacteria</taxon>
        <taxon>Acetobacterales</taxon>
        <taxon>Roseomonadaceae</taxon>
        <taxon>Falsiroseomonas</taxon>
    </lineage>
</organism>
<evidence type="ECO:0000256" key="1">
    <source>
        <dbReference type="ARBA" id="ARBA00009013"/>
    </source>
</evidence>
<dbReference type="GO" id="GO:0043856">
    <property type="term" value="F:anti-sigma factor antagonist activity"/>
    <property type="evidence" value="ECO:0007669"/>
    <property type="project" value="InterPro"/>
</dbReference>
<dbReference type="InterPro" id="IPR002645">
    <property type="entry name" value="STAS_dom"/>
</dbReference>
<feature type="domain" description="STAS" evidence="3">
    <location>
        <begin position="1"/>
        <end position="109"/>
    </location>
</feature>
<protein>
    <recommendedName>
        <fullName evidence="2">Anti-sigma factor antagonist</fullName>
    </recommendedName>
</protein>